<name>A0A101NMV4_9ACTN</name>
<dbReference type="InterPro" id="IPR046302">
    <property type="entry name" value="DUF6417"/>
</dbReference>
<comment type="caution">
    <text evidence="1">The sequence shown here is derived from an EMBL/GenBank/DDBJ whole genome shotgun (WGS) entry which is preliminary data.</text>
</comment>
<evidence type="ECO:0000313" key="1">
    <source>
        <dbReference type="EMBL" id="KUM96190.1"/>
    </source>
</evidence>
<evidence type="ECO:0000313" key="2">
    <source>
        <dbReference type="Proteomes" id="UP000053127"/>
    </source>
</evidence>
<dbReference type="Proteomes" id="UP000053127">
    <property type="component" value="Unassembled WGS sequence"/>
</dbReference>
<organism evidence="1 2">
    <name type="scientific">Streptomyces yokosukanensis</name>
    <dbReference type="NCBI Taxonomy" id="67386"/>
    <lineage>
        <taxon>Bacteria</taxon>
        <taxon>Bacillati</taxon>
        <taxon>Actinomycetota</taxon>
        <taxon>Actinomycetes</taxon>
        <taxon>Kitasatosporales</taxon>
        <taxon>Streptomycetaceae</taxon>
        <taxon>Streptomyces</taxon>
    </lineage>
</organism>
<dbReference type="Pfam" id="PF19981">
    <property type="entry name" value="DUF6417"/>
    <property type="match status" value="1"/>
</dbReference>
<accession>A0A101NMV4</accession>
<reference evidence="1 2" key="1">
    <citation type="submission" date="2015-10" db="EMBL/GenBank/DDBJ databases">
        <title>Draft genome sequence of Streptomyces yokosukanensis DSM 40224, type strain for the species Streptomyces yokosukanensis.</title>
        <authorList>
            <person name="Ruckert C."/>
            <person name="Winkler A."/>
            <person name="Kalinowski J."/>
            <person name="Kampfer P."/>
            <person name="Glaeser S."/>
        </authorList>
    </citation>
    <scope>NUCLEOTIDE SEQUENCE [LARGE SCALE GENOMIC DNA]</scope>
    <source>
        <strain evidence="1 2">DSM 40224</strain>
    </source>
</reference>
<keyword evidence="2" id="KW-1185">Reference proteome</keyword>
<dbReference type="EMBL" id="LMWN01000102">
    <property type="protein sequence ID" value="KUM96190.1"/>
    <property type="molecule type" value="Genomic_DNA"/>
</dbReference>
<dbReference type="AlphaFoldDB" id="A0A101NMV4"/>
<protein>
    <submittedName>
        <fullName evidence="1">Uncharacterized protein</fullName>
    </submittedName>
</protein>
<sequence>MLGEREREAERGWVLSAGLLPHHQQAVQAAARQGLAELADRETRAELSVWEDRPILWAARLSPSGHDVLTYMDASPAPAAQHESLPEGESMVELRPSEMDALRVYVRVGALLRVPPAEGLADRVRTARFDQARNRWSLRLDAGQVESVAYAFYLRSMGGSVTEANRFAGAYGVAVQVDVASGGPRPIRLQ</sequence>
<proteinExistence type="predicted"/>
<gene>
    <name evidence="1" type="ORF">AQI95_42725</name>
</gene>